<reference evidence="1" key="1">
    <citation type="submission" date="2018-05" db="EMBL/GenBank/DDBJ databases">
        <authorList>
            <person name="Lanie J.A."/>
            <person name="Ng W.-L."/>
            <person name="Kazmierczak K.M."/>
            <person name="Andrzejewski T.M."/>
            <person name="Davidsen T.M."/>
            <person name="Wayne K.J."/>
            <person name="Tettelin H."/>
            <person name="Glass J.I."/>
            <person name="Rusch D."/>
            <person name="Podicherti R."/>
            <person name="Tsui H.-C.T."/>
            <person name="Winkler M.E."/>
        </authorList>
    </citation>
    <scope>NUCLEOTIDE SEQUENCE</scope>
</reference>
<organism evidence="1">
    <name type="scientific">marine metagenome</name>
    <dbReference type="NCBI Taxonomy" id="408172"/>
    <lineage>
        <taxon>unclassified sequences</taxon>
        <taxon>metagenomes</taxon>
        <taxon>ecological metagenomes</taxon>
    </lineage>
</organism>
<sequence length="29" mass="3658">MIARDYRIPKSTLWDWIQRDQDLMTRYGE</sequence>
<dbReference type="AlphaFoldDB" id="A0A382MTY6"/>
<feature type="non-terminal residue" evidence="1">
    <location>
        <position position="29"/>
    </location>
</feature>
<name>A0A382MTY6_9ZZZZ</name>
<gene>
    <name evidence="1" type="ORF">METZ01_LOCUS304429</name>
</gene>
<protein>
    <submittedName>
        <fullName evidence="1">Uncharacterized protein</fullName>
    </submittedName>
</protein>
<proteinExistence type="predicted"/>
<accession>A0A382MTY6</accession>
<evidence type="ECO:0000313" key="1">
    <source>
        <dbReference type="EMBL" id="SVC51575.1"/>
    </source>
</evidence>
<dbReference type="EMBL" id="UINC01095468">
    <property type="protein sequence ID" value="SVC51575.1"/>
    <property type="molecule type" value="Genomic_DNA"/>
</dbReference>